<proteinExistence type="predicted"/>
<organism evidence="6 7">
    <name type="scientific">Mytilus coruscus</name>
    <name type="common">Sea mussel</name>
    <dbReference type="NCBI Taxonomy" id="42192"/>
    <lineage>
        <taxon>Eukaryota</taxon>
        <taxon>Metazoa</taxon>
        <taxon>Spiralia</taxon>
        <taxon>Lophotrochozoa</taxon>
        <taxon>Mollusca</taxon>
        <taxon>Bivalvia</taxon>
        <taxon>Autobranchia</taxon>
        <taxon>Pteriomorphia</taxon>
        <taxon>Mytilida</taxon>
        <taxon>Mytiloidea</taxon>
        <taxon>Mytilidae</taxon>
        <taxon>Mytilinae</taxon>
        <taxon>Mytilus</taxon>
    </lineage>
</organism>
<dbReference type="PRINTS" id="PR00258">
    <property type="entry name" value="SPERACTRCPTR"/>
</dbReference>
<reference evidence="6 7" key="1">
    <citation type="submission" date="2020-06" db="EMBL/GenBank/DDBJ databases">
        <authorList>
            <person name="Li R."/>
            <person name="Bekaert M."/>
        </authorList>
    </citation>
    <scope>NUCLEOTIDE SEQUENCE [LARGE SCALE GENOMIC DNA]</scope>
    <source>
        <strain evidence="7">wild</strain>
    </source>
</reference>
<feature type="domain" description="SRCR" evidence="5">
    <location>
        <begin position="156"/>
        <end position="255"/>
    </location>
</feature>
<feature type="disulfide bond" evidence="4">
    <location>
        <begin position="125"/>
        <end position="135"/>
    </location>
</feature>
<protein>
    <recommendedName>
        <fullName evidence="5">SRCR domain-containing protein</fullName>
    </recommendedName>
</protein>
<dbReference type="FunFam" id="3.10.250.10:FF:000001">
    <property type="entry name" value="Lysyl oxidase 4 isoform X1"/>
    <property type="match status" value="3"/>
</dbReference>
<feature type="disulfide bond" evidence="4">
    <location>
        <begin position="323"/>
        <end position="333"/>
    </location>
</feature>
<keyword evidence="3 4" id="KW-1015">Disulfide bond</keyword>
<dbReference type="PANTHER" id="PTHR19331:SF487">
    <property type="entry name" value="SOLUBLE SCAVENGER RECEPTOR CYSTEINE-RICH DOMAIN-CONTAINING PROTEIN SSC5D"/>
    <property type="match status" value="1"/>
</dbReference>
<dbReference type="Pfam" id="PF00530">
    <property type="entry name" value="SRCR"/>
    <property type="match status" value="4"/>
</dbReference>
<evidence type="ECO:0000259" key="5">
    <source>
        <dbReference type="PROSITE" id="PS50287"/>
    </source>
</evidence>
<dbReference type="GO" id="GO:0016020">
    <property type="term" value="C:membrane"/>
    <property type="evidence" value="ECO:0007669"/>
    <property type="project" value="InterPro"/>
</dbReference>
<keyword evidence="2" id="KW-0677">Repeat</keyword>
<dbReference type="Proteomes" id="UP000507470">
    <property type="component" value="Unassembled WGS sequence"/>
</dbReference>
<gene>
    <name evidence="6" type="ORF">MCOR_317</name>
</gene>
<sequence length="397" mass="44239">MNIRKYKGMNGGTFKGMKKHTKELTEARKGAHVGTYKETYSWNKLVLTQGQKREPTKEGKICDIRLISRRLEIFYNRTWGTVCDDGFGDIDANVACKQLGINDGIALYSGVDSGTGKIWLDNMRCGGNEPTLADCPNRGWGVEDCSHEEDVGIKCLNRNDGEIRLDSGTIKIFYNGTWGTVCDDSFDDIDAQVACRQLGYNNGFFVGSTVTSEKSKILLDNVDCNGDENTLAHCPHAEWGVEDCSRGENVKIECNNKTEGDVRRSLGKLEILHNNEWGTVCSGNFYNIEAEVACKQLGYRNGSVLENTVATGTSRIWLNGLRCNGGETKLIDCLHTYWGIHTCSHGNVVGIRCEQNGDVRINSSRLEVYYNETWGTVCDDFFDDRDATVACRQLGYK</sequence>
<dbReference type="OrthoDB" id="6156774at2759"/>
<dbReference type="PROSITE" id="PS50287">
    <property type="entry name" value="SRCR_2"/>
    <property type="match status" value="4"/>
</dbReference>
<dbReference type="InterPro" id="IPR001190">
    <property type="entry name" value="SRCR"/>
</dbReference>
<feature type="disulfide bond" evidence="4">
    <location>
        <begin position="224"/>
        <end position="234"/>
    </location>
</feature>
<comment type="caution">
    <text evidence="4">Lacks conserved residue(s) required for the propagation of feature annotation.</text>
</comment>
<keyword evidence="1" id="KW-0732">Signal</keyword>
<evidence type="ECO:0000313" key="7">
    <source>
        <dbReference type="Proteomes" id="UP000507470"/>
    </source>
</evidence>
<accession>A0A6J7ZTU5</accession>
<dbReference type="InterPro" id="IPR036772">
    <property type="entry name" value="SRCR-like_dom_sf"/>
</dbReference>
<evidence type="ECO:0000256" key="4">
    <source>
        <dbReference type="PROSITE-ProRule" id="PRU00196"/>
    </source>
</evidence>
<dbReference type="Gene3D" id="3.10.250.10">
    <property type="entry name" value="SRCR-like domain"/>
    <property type="match status" value="4"/>
</dbReference>
<evidence type="ECO:0000256" key="3">
    <source>
        <dbReference type="ARBA" id="ARBA00023157"/>
    </source>
</evidence>
<dbReference type="PANTHER" id="PTHR19331">
    <property type="entry name" value="SCAVENGER RECEPTOR DOMAIN-CONTAINING"/>
    <property type="match status" value="1"/>
</dbReference>
<dbReference type="SUPFAM" id="SSF56487">
    <property type="entry name" value="SRCR-like"/>
    <property type="match status" value="4"/>
</dbReference>
<dbReference type="AlphaFoldDB" id="A0A6J7ZTU5"/>
<dbReference type="EMBL" id="CACVKT020000092">
    <property type="protein sequence ID" value="CAC5355808.1"/>
    <property type="molecule type" value="Genomic_DNA"/>
</dbReference>
<keyword evidence="7" id="KW-1185">Reference proteome</keyword>
<evidence type="ECO:0000256" key="2">
    <source>
        <dbReference type="ARBA" id="ARBA00022737"/>
    </source>
</evidence>
<evidence type="ECO:0000256" key="1">
    <source>
        <dbReference type="ARBA" id="ARBA00022729"/>
    </source>
</evidence>
<dbReference type="SMART" id="SM00202">
    <property type="entry name" value="SR"/>
    <property type="match status" value="3"/>
</dbReference>
<evidence type="ECO:0000313" key="6">
    <source>
        <dbReference type="EMBL" id="CAC5355808.1"/>
    </source>
</evidence>
<feature type="domain" description="SRCR" evidence="5">
    <location>
        <begin position="250"/>
        <end position="354"/>
    </location>
</feature>
<name>A0A6J7ZTU5_MYTCO</name>
<feature type="domain" description="SRCR" evidence="5">
    <location>
        <begin position="45"/>
        <end position="156"/>
    </location>
</feature>
<feature type="domain" description="SRCR" evidence="5">
    <location>
        <begin position="351"/>
        <end position="397"/>
    </location>
</feature>